<organism evidence="1 2">
    <name type="scientific">Marchantia polymorpha subsp. ruderalis</name>
    <dbReference type="NCBI Taxonomy" id="1480154"/>
    <lineage>
        <taxon>Eukaryota</taxon>
        <taxon>Viridiplantae</taxon>
        <taxon>Streptophyta</taxon>
        <taxon>Embryophyta</taxon>
        <taxon>Marchantiophyta</taxon>
        <taxon>Marchantiopsida</taxon>
        <taxon>Marchantiidae</taxon>
        <taxon>Marchantiales</taxon>
        <taxon>Marchantiaceae</taxon>
        <taxon>Marchantia</taxon>
    </lineage>
</organism>
<dbReference type="AlphaFoldDB" id="A0A176WAP7"/>
<name>A0A176WAP7_MARPO</name>
<comment type="caution">
    <text evidence="1">The sequence shown here is derived from an EMBL/GenBank/DDBJ whole genome shotgun (WGS) entry which is preliminary data.</text>
</comment>
<dbReference type="Proteomes" id="UP000077202">
    <property type="component" value="Unassembled WGS sequence"/>
</dbReference>
<reference evidence="1" key="1">
    <citation type="submission" date="2016-03" db="EMBL/GenBank/DDBJ databases">
        <title>Mechanisms controlling the formation of the plant cell surface in tip-growing cells are functionally conserved among land plants.</title>
        <authorList>
            <person name="Honkanen S."/>
            <person name="Jones V.A."/>
            <person name="Morieri G."/>
            <person name="Champion C."/>
            <person name="Hetherington A.J."/>
            <person name="Kelly S."/>
            <person name="Saint-Marcoux D."/>
            <person name="Proust H."/>
            <person name="Prescott H."/>
            <person name="Dolan L."/>
        </authorList>
    </citation>
    <scope>NUCLEOTIDE SEQUENCE [LARGE SCALE GENOMIC DNA]</scope>
    <source>
        <tissue evidence="1">Whole gametophyte</tissue>
    </source>
</reference>
<proteinExistence type="predicted"/>
<evidence type="ECO:0000313" key="2">
    <source>
        <dbReference type="Proteomes" id="UP000077202"/>
    </source>
</evidence>
<accession>A0A176WAP7</accession>
<gene>
    <name evidence="1" type="ORF">AXG93_910s1000</name>
</gene>
<sequence length="108" mass="12420">MMLRKLEMRATALMAGDGRSRRRVAKRLESFLSRSLDAIANLEAEVTEVLRRLGLHRRADEWTFRKFSSGSRFLYAFVSFVLSPRKRGYKLSKLPQPTAEDICPSLLS</sequence>
<evidence type="ECO:0000313" key="1">
    <source>
        <dbReference type="EMBL" id="OAE30248.1"/>
    </source>
</evidence>
<protein>
    <submittedName>
        <fullName evidence="1">Uncharacterized protein</fullName>
    </submittedName>
</protein>
<keyword evidence="2" id="KW-1185">Reference proteome</keyword>
<dbReference type="EMBL" id="LVLJ01001347">
    <property type="protein sequence ID" value="OAE30248.1"/>
    <property type="molecule type" value="Genomic_DNA"/>
</dbReference>